<feature type="compositionally biased region" description="Polar residues" evidence="2">
    <location>
        <begin position="413"/>
        <end position="433"/>
    </location>
</feature>
<dbReference type="SUPFAM" id="SSF101233">
    <property type="entry name" value="PWI domain"/>
    <property type="match status" value="1"/>
</dbReference>
<gene>
    <name evidence="4" type="ORF">M514_06222</name>
</gene>
<feature type="region of interest" description="Disordered" evidence="2">
    <location>
        <begin position="187"/>
        <end position="257"/>
    </location>
</feature>
<sequence>MWSARDNEDAAFQILNGDEIVATVLNLHSGPDEEEEFYDDEMLENLFLFLKGTTAEQDNRFSDKQKKLLKTLQFPPEFAQKVDMKKVNLDTIKSWITERINTILESEDEILENFVFNQLECETPDPRHMQINLTGFLNAKKAREFMTELWTMLVSAQEAPDGVPPVLVEQRMRMERELMKLEAEKVKREAAVAPKRSPVRSPSVPKRVRSPLESAEHSRYSWNQEKDRDGGRNDLGRRESEWGKGTQKRWKHERSRSRADEIRRGRDWCHERYGASESRNWRRSNDRRRKYHRDTSAHKEALHLLNFYYSSPKKRFVEERKLELHLSCSSEKAAIPPPRTPSSDAEEPESSGRSENNRKRSYPTDSIDQRRKEEYELASLVITDQFLRYFFRNQTDSLTRGDNEMTTKGGGSPNRSGSEGPLGSSTVGDNGKNQLLRADEPVRHKSDQQKRYCRPKYRRSRSRRHSHSSHRKRTEDSKRHHQSQQRNRLSKSPNRSQHSNHRRHRSNRDKRDERTHHGDFSPSSVGESRSKRQNTESRRKINASYERCQNEENKDSLPAGGRHDTLDGRRHRQHSRSPRRTLDSTRDRRRTSNRNEGASLVEYGSNDSLDGLEEKSRDLAESGKSGKEGNRHAHKRGFDKDECMKYMSKKQMKELRAQYLSTDTSEVSDGDLVQNFPISYSSEGSSEDKDLVDQKTVTDNENLEFVLPRSYQKHQAVVEKGSKVEKEKGRPNSPIAESRKRCDDEKVCQQEGTRSKRSCSAERLSKKGGRSLYSSGDNMGSSNLTNRKRKRSHEKRPKDKRRKKHKKSSKSKHEKRVREQSMSDNGGGNSESEKLRSIALKSLRNRNK</sequence>
<feature type="domain" description="PWI" evidence="3">
    <location>
        <begin position="71"/>
        <end position="170"/>
    </location>
</feature>
<feature type="compositionally biased region" description="Basic and acidic residues" evidence="2">
    <location>
        <begin position="528"/>
        <end position="539"/>
    </location>
</feature>
<reference evidence="4" key="1">
    <citation type="journal article" date="2014" name="Nat. Genet.">
        <title>Genome and transcriptome of the porcine whipworm Trichuris suis.</title>
        <authorList>
            <person name="Jex A.R."/>
            <person name="Nejsum P."/>
            <person name="Schwarz E.M."/>
            <person name="Hu L."/>
            <person name="Young N.D."/>
            <person name="Hall R.S."/>
            <person name="Korhonen P.K."/>
            <person name="Liao S."/>
            <person name="Thamsborg S."/>
            <person name="Xia J."/>
            <person name="Xu P."/>
            <person name="Wang S."/>
            <person name="Scheerlinck J.P."/>
            <person name="Hofmann A."/>
            <person name="Sternberg P.W."/>
            <person name="Wang J."/>
            <person name="Gasser R.B."/>
        </authorList>
    </citation>
    <scope>NUCLEOTIDE SEQUENCE [LARGE SCALE GENOMIC DNA]</scope>
    <source>
        <strain evidence="4">DCEP-RM93F</strain>
    </source>
</reference>
<feature type="compositionally biased region" description="Basic residues" evidence="2">
    <location>
        <begin position="451"/>
        <end position="472"/>
    </location>
</feature>
<evidence type="ECO:0000313" key="4">
    <source>
        <dbReference type="EMBL" id="KFD63730.1"/>
    </source>
</evidence>
<evidence type="ECO:0000259" key="3">
    <source>
        <dbReference type="PROSITE" id="PS51025"/>
    </source>
</evidence>
<feature type="compositionally biased region" description="Basic and acidic residues" evidence="2">
    <location>
        <begin position="214"/>
        <end position="242"/>
    </location>
</feature>
<dbReference type="Proteomes" id="UP000030758">
    <property type="component" value="Unassembled WGS sequence"/>
</dbReference>
<feature type="compositionally biased region" description="Basic and acidic residues" evidence="2">
    <location>
        <begin position="716"/>
        <end position="730"/>
    </location>
</feature>
<evidence type="ECO:0000256" key="2">
    <source>
        <dbReference type="SAM" id="MobiDB-lite"/>
    </source>
</evidence>
<feature type="region of interest" description="Disordered" evidence="2">
    <location>
        <begin position="328"/>
        <end position="370"/>
    </location>
</feature>
<name>A0A085N2N4_9BILA</name>
<feature type="compositionally biased region" description="Basic residues" evidence="2">
    <location>
        <begin position="498"/>
        <end position="508"/>
    </location>
</feature>
<dbReference type="AlphaFoldDB" id="A0A085N2N4"/>
<dbReference type="PROSITE" id="PS51025">
    <property type="entry name" value="PWI"/>
    <property type="match status" value="1"/>
</dbReference>
<dbReference type="GO" id="GO:0003723">
    <property type="term" value="F:RNA binding"/>
    <property type="evidence" value="ECO:0007669"/>
    <property type="project" value="TreeGrafter"/>
</dbReference>
<feature type="compositionally biased region" description="Polar residues" evidence="2">
    <location>
        <begin position="772"/>
        <end position="785"/>
    </location>
</feature>
<dbReference type="SMART" id="SM00311">
    <property type="entry name" value="PWI"/>
    <property type="match status" value="1"/>
</dbReference>
<keyword evidence="1" id="KW-0507">mRNA processing</keyword>
<dbReference type="Gene3D" id="1.20.1390.10">
    <property type="entry name" value="PWI domain"/>
    <property type="match status" value="1"/>
</dbReference>
<feature type="compositionally biased region" description="Basic and acidic residues" evidence="2">
    <location>
        <begin position="612"/>
        <end position="641"/>
    </location>
</feature>
<feature type="compositionally biased region" description="Basic and acidic residues" evidence="2">
    <location>
        <begin position="437"/>
        <end position="450"/>
    </location>
</feature>
<dbReference type="GO" id="GO:0006397">
    <property type="term" value="P:mRNA processing"/>
    <property type="evidence" value="ECO:0007669"/>
    <property type="project" value="UniProtKB-KW"/>
</dbReference>
<feature type="region of interest" description="Disordered" evidence="2">
    <location>
        <begin position="398"/>
        <end position="641"/>
    </location>
</feature>
<proteinExistence type="predicted"/>
<feature type="compositionally biased region" description="Polar residues" evidence="2">
    <location>
        <begin position="484"/>
        <end position="493"/>
    </location>
</feature>
<feature type="compositionally biased region" description="Basic and acidic residues" evidence="2">
    <location>
        <begin position="737"/>
        <end position="748"/>
    </location>
</feature>
<dbReference type="InterPro" id="IPR052225">
    <property type="entry name" value="Ser/Arg_repetitive_matrix"/>
</dbReference>
<dbReference type="GO" id="GO:0048024">
    <property type="term" value="P:regulation of mRNA splicing, via spliceosome"/>
    <property type="evidence" value="ECO:0007669"/>
    <property type="project" value="TreeGrafter"/>
</dbReference>
<dbReference type="PANTHER" id="PTHR23148:SF0">
    <property type="entry name" value="SERINE_ARGININE REPETITIVE MATRIX PROTEIN 1"/>
    <property type="match status" value="1"/>
</dbReference>
<dbReference type="InterPro" id="IPR002483">
    <property type="entry name" value="PWI_dom"/>
</dbReference>
<dbReference type="Pfam" id="PF01480">
    <property type="entry name" value="PWI"/>
    <property type="match status" value="1"/>
</dbReference>
<feature type="compositionally biased region" description="Basic and acidic residues" evidence="2">
    <location>
        <begin position="548"/>
        <end position="568"/>
    </location>
</feature>
<dbReference type="EMBL" id="KL367567">
    <property type="protein sequence ID" value="KFD63730.1"/>
    <property type="molecule type" value="Genomic_DNA"/>
</dbReference>
<dbReference type="PANTHER" id="PTHR23148">
    <property type="entry name" value="SERINE/ARGININE REGULATED NUCLEAR MATRIX PROTEIN"/>
    <property type="match status" value="1"/>
</dbReference>
<feature type="region of interest" description="Disordered" evidence="2">
    <location>
        <begin position="706"/>
        <end position="848"/>
    </location>
</feature>
<dbReference type="InterPro" id="IPR036483">
    <property type="entry name" value="PWI_dom_sf"/>
</dbReference>
<feature type="compositionally biased region" description="Basic residues" evidence="2">
    <location>
        <begin position="246"/>
        <end position="255"/>
    </location>
</feature>
<feature type="compositionally biased region" description="Basic residues" evidence="2">
    <location>
        <begin position="786"/>
        <end position="815"/>
    </location>
</feature>
<feature type="compositionally biased region" description="Basic and acidic residues" evidence="2">
    <location>
        <begin position="509"/>
        <end position="519"/>
    </location>
</feature>
<accession>A0A085N2N4</accession>
<feature type="region of interest" description="Disordered" evidence="2">
    <location>
        <begin position="661"/>
        <end position="693"/>
    </location>
</feature>
<dbReference type="GO" id="GO:0005681">
    <property type="term" value="C:spliceosomal complex"/>
    <property type="evidence" value="ECO:0007669"/>
    <property type="project" value="TreeGrafter"/>
</dbReference>
<feature type="compositionally biased region" description="Low complexity" evidence="2">
    <location>
        <begin position="191"/>
        <end position="205"/>
    </location>
</feature>
<evidence type="ECO:0000256" key="1">
    <source>
        <dbReference type="ARBA" id="ARBA00022664"/>
    </source>
</evidence>
<feature type="compositionally biased region" description="Basic residues" evidence="2">
    <location>
        <begin position="569"/>
        <end position="579"/>
    </location>
</feature>
<organism evidence="4">
    <name type="scientific">Trichuris suis</name>
    <name type="common">pig whipworm</name>
    <dbReference type="NCBI Taxonomy" id="68888"/>
    <lineage>
        <taxon>Eukaryota</taxon>
        <taxon>Metazoa</taxon>
        <taxon>Ecdysozoa</taxon>
        <taxon>Nematoda</taxon>
        <taxon>Enoplea</taxon>
        <taxon>Dorylaimia</taxon>
        <taxon>Trichinellida</taxon>
        <taxon>Trichuridae</taxon>
        <taxon>Trichuris</taxon>
    </lineage>
</organism>
<protein>
    <recommendedName>
        <fullName evidence="3">PWI domain-containing protein</fullName>
    </recommendedName>
</protein>